<dbReference type="SMART" id="SM00432">
    <property type="entry name" value="MADS"/>
    <property type="match status" value="1"/>
</dbReference>
<dbReference type="Pfam" id="PF00319">
    <property type="entry name" value="SRF-TF"/>
    <property type="match status" value="1"/>
</dbReference>
<dbReference type="SUPFAM" id="SSF55455">
    <property type="entry name" value="SRF-like"/>
    <property type="match status" value="1"/>
</dbReference>
<evidence type="ECO:0000256" key="3">
    <source>
        <dbReference type="ARBA" id="ARBA00023125"/>
    </source>
</evidence>
<dbReference type="EMBL" id="JARGDH010000006">
    <property type="protein sequence ID" value="KAL0265816.1"/>
    <property type="molecule type" value="Genomic_DNA"/>
</dbReference>
<proteinExistence type="predicted"/>
<dbReference type="GO" id="GO:0046983">
    <property type="term" value="F:protein dimerization activity"/>
    <property type="evidence" value="ECO:0007669"/>
    <property type="project" value="InterPro"/>
</dbReference>
<dbReference type="InterPro" id="IPR036879">
    <property type="entry name" value="TF_MADSbox_sf"/>
</dbReference>
<dbReference type="GO" id="GO:0003677">
    <property type="term" value="F:DNA binding"/>
    <property type="evidence" value="ECO:0007669"/>
    <property type="project" value="UniProtKB-KW"/>
</dbReference>
<comment type="caution">
    <text evidence="8">The sequence shown here is derived from an EMBL/GenBank/DDBJ whole genome shotgun (WGS) entry which is preliminary data.</text>
</comment>
<keyword evidence="5" id="KW-0539">Nucleus</keyword>
<dbReference type="InterPro" id="IPR002100">
    <property type="entry name" value="TF_MADSbox"/>
</dbReference>
<feature type="domain" description="MADS-box" evidence="7">
    <location>
        <begin position="93"/>
        <end position="143"/>
    </location>
</feature>
<dbReference type="PRINTS" id="PR00404">
    <property type="entry name" value="MADSDOMAIN"/>
</dbReference>
<evidence type="ECO:0000256" key="2">
    <source>
        <dbReference type="ARBA" id="ARBA00023015"/>
    </source>
</evidence>
<keyword evidence="2" id="KW-0805">Transcription regulation</keyword>
<dbReference type="GO" id="GO:0005634">
    <property type="term" value="C:nucleus"/>
    <property type="evidence" value="ECO:0007669"/>
    <property type="project" value="UniProtKB-SubCell"/>
</dbReference>
<protein>
    <recommendedName>
        <fullName evidence="7">MADS-box domain-containing protein</fullName>
    </recommendedName>
</protein>
<sequence>MAGRSRKQTGPDRALAATGYECVHSECECRTKTPASRCARACGAQLHGRGHGGARVCPDEATHKTPRSSSLPEDSGSGDRPCFADEHKDSGSCGGKRGTLVYIEQARRRGAAFGKRRRGIMKKAHELSLLTGAQVFVVVAGEP</sequence>
<dbReference type="AlphaFoldDB" id="A0AAW2H7W6"/>
<feature type="region of interest" description="Disordered" evidence="6">
    <location>
        <begin position="46"/>
        <end position="93"/>
    </location>
</feature>
<evidence type="ECO:0000256" key="1">
    <source>
        <dbReference type="ARBA" id="ARBA00004123"/>
    </source>
</evidence>
<name>A0AAW2H7W6_9NEOP</name>
<evidence type="ECO:0000259" key="7">
    <source>
        <dbReference type="PROSITE" id="PS50066"/>
    </source>
</evidence>
<evidence type="ECO:0000256" key="6">
    <source>
        <dbReference type="SAM" id="MobiDB-lite"/>
    </source>
</evidence>
<keyword evidence="3" id="KW-0238">DNA-binding</keyword>
<accession>A0AAW2H7W6</accession>
<comment type="subcellular location">
    <subcellularLocation>
        <location evidence="1">Nucleus</location>
    </subcellularLocation>
</comment>
<evidence type="ECO:0000256" key="5">
    <source>
        <dbReference type="ARBA" id="ARBA00023242"/>
    </source>
</evidence>
<evidence type="ECO:0000256" key="4">
    <source>
        <dbReference type="ARBA" id="ARBA00023163"/>
    </source>
</evidence>
<reference evidence="8" key="1">
    <citation type="journal article" date="2024" name="Gigascience">
        <title>Chromosome-level genome of the poultry shaft louse Menopon gallinae provides insight into the host-switching and adaptive evolution of parasitic lice.</title>
        <authorList>
            <person name="Xu Y."/>
            <person name="Ma L."/>
            <person name="Liu S."/>
            <person name="Liang Y."/>
            <person name="Liu Q."/>
            <person name="He Z."/>
            <person name="Tian L."/>
            <person name="Duan Y."/>
            <person name="Cai W."/>
            <person name="Li H."/>
            <person name="Song F."/>
        </authorList>
    </citation>
    <scope>NUCLEOTIDE SEQUENCE</scope>
    <source>
        <strain evidence="8">Cailab_2023a</strain>
    </source>
</reference>
<evidence type="ECO:0000313" key="8">
    <source>
        <dbReference type="EMBL" id="KAL0265816.1"/>
    </source>
</evidence>
<gene>
    <name evidence="8" type="ORF">PYX00_011531</name>
</gene>
<organism evidence="8">
    <name type="scientific">Menopon gallinae</name>
    <name type="common">poultry shaft louse</name>
    <dbReference type="NCBI Taxonomy" id="328185"/>
    <lineage>
        <taxon>Eukaryota</taxon>
        <taxon>Metazoa</taxon>
        <taxon>Ecdysozoa</taxon>
        <taxon>Arthropoda</taxon>
        <taxon>Hexapoda</taxon>
        <taxon>Insecta</taxon>
        <taxon>Pterygota</taxon>
        <taxon>Neoptera</taxon>
        <taxon>Paraneoptera</taxon>
        <taxon>Psocodea</taxon>
        <taxon>Troctomorpha</taxon>
        <taxon>Phthiraptera</taxon>
        <taxon>Amblycera</taxon>
        <taxon>Menoponidae</taxon>
        <taxon>Menopon</taxon>
    </lineage>
</organism>
<keyword evidence="4" id="KW-0804">Transcription</keyword>
<dbReference type="PROSITE" id="PS50066">
    <property type="entry name" value="MADS_BOX_2"/>
    <property type="match status" value="1"/>
</dbReference>
<dbReference type="Gene3D" id="3.40.1810.10">
    <property type="entry name" value="Transcription factor, MADS-box"/>
    <property type="match status" value="1"/>
</dbReference>